<dbReference type="CDD" id="cd03215">
    <property type="entry name" value="ABC_Carb_Monos_II"/>
    <property type="match status" value="1"/>
</dbReference>
<dbReference type="PANTHER" id="PTHR43790">
    <property type="entry name" value="CARBOHYDRATE TRANSPORT ATP-BINDING PROTEIN MG119-RELATED"/>
    <property type="match status" value="1"/>
</dbReference>
<feature type="compositionally biased region" description="Basic and acidic residues" evidence="5">
    <location>
        <begin position="517"/>
        <end position="537"/>
    </location>
</feature>
<gene>
    <name evidence="7" type="ordered locus">Caci_1455</name>
</gene>
<dbReference type="Gene3D" id="3.40.50.300">
    <property type="entry name" value="P-loop containing nucleotide triphosphate hydrolases"/>
    <property type="match status" value="2"/>
</dbReference>
<dbReference type="GO" id="GO:0005524">
    <property type="term" value="F:ATP binding"/>
    <property type="evidence" value="ECO:0007669"/>
    <property type="project" value="UniProtKB-KW"/>
</dbReference>
<dbReference type="CDD" id="cd03216">
    <property type="entry name" value="ABC_Carb_Monos_I"/>
    <property type="match status" value="1"/>
</dbReference>
<dbReference type="RefSeq" id="WP_012785672.1">
    <property type="nucleotide sequence ID" value="NC_013131.1"/>
</dbReference>
<organism evidence="7 8">
    <name type="scientific">Catenulispora acidiphila (strain DSM 44928 / JCM 14897 / NBRC 102108 / NRRL B-24433 / ID139908)</name>
    <dbReference type="NCBI Taxonomy" id="479433"/>
    <lineage>
        <taxon>Bacteria</taxon>
        <taxon>Bacillati</taxon>
        <taxon>Actinomycetota</taxon>
        <taxon>Actinomycetes</taxon>
        <taxon>Catenulisporales</taxon>
        <taxon>Catenulisporaceae</taxon>
        <taxon>Catenulispora</taxon>
    </lineage>
</organism>
<evidence type="ECO:0000313" key="7">
    <source>
        <dbReference type="EMBL" id="ACU70378.1"/>
    </source>
</evidence>
<dbReference type="EMBL" id="CP001700">
    <property type="protein sequence ID" value="ACU70378.1"/>
    <property type="molecule type" value="Genomic_DNA"/>
</dbReference>
<feature type="compositionally biased region" description="Polar residues" evidence="5">
    <location>
        <begin position="538"/>
        <end position="548"/>
    </location>
</feature>
<dbReference type="InterPro" id="IPR003593">
    <property type="entry name" value="AAA+_ATPase"/>
</dbReference>
<name>C7Q8W3_CATAD</name>
<dbReference type="GO" id="GO:0016887">
    <property type="term" value="F:ATP hydrolysis activity"/>
    <property type="evidence" value="ECO:0007669"/>
    <property type="project" value="InterPro"/>
</dbReference>
<keyword evidence="2" id="KW-0677">Repeat</keyword>
<dbReference type="PANTHER" id="PTHR43790:SF9">
    <property type="entry name" value="GALACTOFURANOSE TRANSPORTER ATP-BINDING PROTEIN YTFR"/>
    <property type="match status" value="1"/>
</dbReference>
<dbReference type="STRING" id="479433.Caci_1455"/>
<evidence type="ECO:0000256" key="5">
    <source>
        <dbReference type="SAM" id="MobiDB-lite"/>
    </source>
</evidence>
<dbReference type="InterPro" id="IPR017871">
    <property type="entry name" value="ABC_transporter-like_CS"/>
</dbReference>
<dbReference type="eggNOG" id="COG1129">
    <property type="taxonomic scope" value="Bacteria"/>
</dbReference>
<evidence type="ECO:0000256" key="3">
    <source>
        <dbReference type="ARBA" id="ARBA00022741"/>
    </source>
</evidence>
<proteinExistence type="predicted"/>
<evidence type="ECO:0000259" key="6">
    <source>
        <dbReference type="PROSITE" id="PS50893"/>
    </source>
</evidence>
<evidence type="ECO:0000256" key="4">
    <source>
        <dbReference type="ARBA" id="ARBA00022840"/>
    </source>
</evidence>
<feature type="domain" description="ABC transporter" evidence="6">
    <location>
        <begin position="268"/>
        <end position="510"/>
    </location>
</feature>
<dbReference type="AlphaFoldDB" id="C7Q8W3"/>
<keyword evidence="3" id="KW-0547">Nucleotide-binding</keyword>
<dbReference type="SMART" id="SM00382">
    <property type="entry name" value="AAA"/>
    <property type="match status" value="2"/>
</dbReference>
<evidence type="ECO:0000313" key="8">
    <source>
        <dbReference type="Proteomes" id="UP000000851"/>
    </source>
</evidence>
<keyword evidence="1" id="KW-0813">Transport</keyword>
<feature type="region of interest" description="Disordered" evidence="5">
    <location>
        <begin position="512"/>
        <end position="548"/>
    </location>
</feature>
<dbReference type="SUPFAM" id="SSF52540">
    <property type="entry name" value="P-loop containing nucleoside triphosphate hydrolases"/>
    <property type="match status" value="2"/>
</dbReference>
<keyword evidence="4" id="KW-0067">ATP-binding</keyword>
<dbReference type="Pfam" id="PF00005">
    <property type="entry name" value="ABC_tran"/>
    <property type="match status" value="2"/>
</dbReference>
<keyword evidence="8" id="KW-1185">Reference proteome</keyword>
<dbReference type="PROSITE" id="PS50893">
    <property type="entry name" value="ABC_TRANSPORTER_2"/>
    <property type="match status" value="2"/>
</dbReference>
<dbReference type="Proteomes" id="UP000000851">
    <property type="component" value="Chromosome"/>
</dbReference>
<evidence type="ECO:0000256" key="2">
    <source>
        <dbReference type="ARBA" id="ARBA00022737"/>
    </source>
</evidence>
<reference evidence="7 8" key="1">
    <citation type="journal article" date="2009" name="Stand. Genomic Sci.">
        <title>Complete genome sequence of Catenulispora acidiphila type strain (ID 139908).</title>
        <authorList>
            <person name="Copeland A."/>
            <person name="Lapidus A."/>
            <person name="Glavina Del Rio T."/>
            <person name="Nolan M."/>
            <person name="Lucas S."/>
            <person name="Chen F."/>
            <person name="Tice H."/>
            <person name="Cheng J.F."/>
            <person name="Bruce D."/>
            <person name="Goodwin L."/>
            <person name="Pitluck S."/>
            <person name="Mikhailova N."/>
            <person name="Pati A."/>
            <person name="Ivanova N."/>
            <person name="Mavromatis K."/>
            <person name="Chen A."/>
            <person name="Palaniappan K."/>
            <person name="Chain P."/>
            <person name="Land M."/>
            <person name="Hauser L."/>
            <person name="Chang Y.J."/>
            <person name="Jeffries C.D."/>
            <person name="Chertkov O."/>
            <person name="Brettin T."/>
            <person name="Detter J.C."/>
            <person name="Han C."/>
            <person name="Ali Z."/>
            <person name="Tindall B.J."/>
            <person name="Goker M."/>
            <person name="Bristow J."/>
            <person name="Eisen J.A."/>
            <person name="Markowitz V."/>
            <person name="Hugenholtz P."/>
            <person name="Kyrpides N.C."/>
            <person name="Klenk H.P."/>
        </authorList>
    </citation>
    <scope>NUCLEOTIDE SEQUENCE [LARGE SCALE GENOMIC DNA]</scope>
    <source>
        <strain evidence="8">DSM 44928 / JCM 14897 / NBRC 102108 / NRRL B-24433 / ID139908</strain>
    </source>
</reference>
<dbReference type="InterPro" id="IPR050107">
    <property type="entry name" value="ABC_carbohydrate_import_ATPase"/>
</dbReference>
<dbReference type="InterPro" id="IPR027417">
    <property type="entry name" value="P-loop_NTPase"/>
</dbReference>
<dbReference type="PROSITE" id="PS00211">
    <property type="entry name" value="ABC_TRANSPORTER_1"/>
    <property type="match status" value="1"/>
</dbReference>
<feature type="domain" description="ABC transporter" evidence="6">
    <location>
        <begin position="17"/>
        <end position="261"/>
    </location>
</feature>
<sequence>MTAHDLRAAGDTGRPVATAIAVSKSFGATRALIDVDISVAPGEAHALVGRNGAGKSTLVSLLTGLARPDGGRILFGGEGSPPLSDRAAWQARVACVYQKSTIIPTLSVAENLFLNRQSDGLRRISWKGLRGRAADLLAEYEIDVDPSAAASTLAVDQRQVLEIARALSFGARFIILDEPTAQLDGAKIAGLFDRLRRLQESGVAFLFISHHLSEVYEVCQTVTVYRDARHILTAPVAGLDKDQLIEAMTGEDRSERAQFAVDTYTPPAEAKPALEIRDLALTGAYSAFSVTVGEGEIVGLAGAGGSGVVTLGETVAGLHRPSAGTVTVSGTNVRTGSVPDALHAGLGFVPEDRHAQGVVPMRPIAENITLTAMDRLGRHGFFTGDSLRRAGSALMDRLDVKAEGPDQPVGALSGGNQQKVVMGRALANSPKALVLIRPTAGVDVKSKESLLGTVRQAADEGCGALLVSDELDDLRIAHRVLVMFKGEVVAEFPSGWGDAELVAAVEGLSAGAPAAGHAEHTEHTEHAAEPGTEHEQHTLTNNEGSGHE</sequence>
<dbReference type="KEGG" id="cai:Caci_1455"/>
<protein>
    <submittedName>
        <fullName evidence="7">ABC transporter related</fullName>
    </submittedName>
</protein>
<dbReference type="OrthoDB" id="8416490at2"/>
<accession>C7Q8W3</accession>
<dbReference type="InterPro" id="IPR003439">
    <property type="entry name" value="ABC_transporter-like_ATP-bd"/>
</dbReference>
<dbReference type="HOGENOM" id="CLU_000604_92_2_11"/>
<dbReference type="InParanoid" id="C7Q8W3"/>
<evidence type="ECO:0000256" key="1">
    <source>
        <dbReference type="ARBA" id="ARBA00022448"/>
    </source>
</evidence>